<dbReference type="GO" id="GO:0015074">
    <property type="term" value="P:DNA integration"/>
    <property type="evidence" value="ECO:0007669"/>
    <property type="project" value="InterPro"/>
</dbReference>
<dbReference type="InterPro" id="IPR041577">
    <property type="entry name" value="RT_RNaseH_2"/>
</dbReference>
<name>A0A2C6KWG2_9APIC</name>
<dbReference type="GeneID" id="94429000"/>
<dbReference type="InterPro" id="IPR012337">
    <property type="entry name" value="RNaseH-like_sf"/>
</dbReference>
<dbReference type="Pfam" id="PF17921">
    <property type="entry name" value="Integrase_H2C2"/>
    <property type="match status" value="1"/>
</dbReference>
<dbReference type="Gene3D" id="3.30.70.270">
    <property type="match status" value="1"/>
</dbReference>
<dbReference type="InterPro" id="IPR036397">
    <property type="entry name" value="RNaseH_sf"/>
</dbReference>
<dbReference type="InterPro" id="IPR050951">
    <property type="entry name" value="Retrovirus_Pol_polyprotein"/>
</dbReference>
<dbReference type="CDD" id="cd01647">
    <property type="entry name" value="RT_LTR"/>
    <property type="match status" value="1"/>
</dbReference>
<dbReference type="OrthoDB" id="2013610at2759"/>
<dbReference type="Pfam" id="PF00078">
    <property type="entry name" value="RVT_1"/>
    <property type="match status" value="1"/>
</dbReference>
<keyword evidence="4" id="KW-1185">Reference proteome</keyword>
<dbReference type="PROSITE" id="PS50994">
    <property type="entry name" value="INTEGRASE"/>
    <property type="match status" value="1"/>
</dbReference>
<evidence type="ECO:0000256" key="1">
    <source>
        <dbReference type="ARBA" id="ARBA00023268"/>
    </source>
</evidence>
<evidence type="ECO:0000313" key="3">
    <source>
        <dbReference type="EMBL" id="PHJ20548.1"/>
    </source>
</evidence>
<sequence length="613" mass="70561">MSEERSRKLKELLQTLLERELIVPSSSPIAAPVFFVEKKGTEDLFLVMDYRELNKITIKNDYPMPRLQDLIDRLGKAQWFSKLDSTSGYYQVQVAEPDQWKTTFRTRYGTFQFKLPHLKVQYLGFAIEPGGVGPGPEKVGEVQKWPVELLDRKQLRGFLGLLRYYRRLVPNFDKWAHPLHELLREESGMTWWPKHTEAVQRLKDALAAVTLLKIYDPDKELTINSDASKHAIGAVLEQEGHPIAFESNKLGPRGQFTPSYESELLAIIYALMKRQQLIGTKKLRIETDHATLGRILTQKNVTPRLGYWLDKLPDFDMEEVYKPGKQNVVAEALSRRSNFMGVISKGTGCGVKLTTEEARWAEEYSKCDTFQKIVKLCKVDRKDKEEGKEVVYEGKRYMWEHRYLWALTKGGWEVCVPGSELKREVCGHVHDHMLSRHPGFERTRAAIRQIFWWPKMDYEIDLFAKSCVQRAKGKSSHSRPGGSMQPLPIPNMPRKEIAMDLIVGLPRTKEGWDAILTIVCKLTKMSHFVPSKHSASAEDIAILLVRQVIRFHGVPSAIVSDRDTRFTSEVWRVMRKRLAIEQKMSTAYHPQTGGQAERTNQTFRADVTMIYLG</sequence>
<dbReference type="SUPFAM" id="SSF53098">
    <property type="entry name" value="Ribonuclease H-like"/>
    <property type="match status" value="1"/>
</dbReference>
<dbReference type="InterPro" id="IPR043502">
    <property type="entry name" value="DNA/RNA_pol_sf"/>
</dbReference>
<evidence type="ECO:0000259" key="2">
    <source>
        <dbReference type="PROSITE" id="PS50994"/>
    </source>
</evidence>
<gene>
    <name evidence="3" type="ORF">CSUI_005618</name>
</gene>
<dbReference type="InterPro" id="IPR001584">
    <property type="entry name" value="Integrase_cat-core"/>
</dbReference>
<dbReference type="RefSeq" id="XP_067922235.1">
    <property type="nucleotide sequence ID" value="XM_068065789.1"/>
</dbReference>
<dbReference type="SUPFAM" id="SSF56672">
    <property type="entry name" value="DNA/RNA polymerases"/>
    <property type="match status" value="1"/>
</dbReference>
<keyword evidence="1" id="KW-0511">Multifunctional enzyme</keyword>
<accession>A0A2C6KWG2</accession>
<dbReference type="Gene3D" id="3.30.420.10">
    <property type="entry name" value="Ribonuclease H-like superfamily/Ribonuclease H"/>
    <property type="match status" value="1"/>
</dbReference>
<dbReference type="PANTHER" id="PTHR37984:SF5">
    <property type="entry name" value="PROTEIN NYNRIN-LIKE"/>
    <property type="match status" value="1"/>
</dbReference>
<dbReference type="PANTHER" id="PTHR37984">
    <property type="entry name" value="PROTEIN CBG26694"/>
    <property type="match status" value="1"/>
</dbReference>
<dbReference type="FunFam" id="3.30.70.270:FF:000020">
    <property type="entry name" value="Transposon Tf2-6 polyprotein-like Protein"/>
    <property type="match status" value="1"/>
</dbReference>
<proteinExistence type="predicted"/>
<dbReference type="AlphaFoldDB" id="A0A2C6KWG2"/>
<dbReference type="Gene3D" id="3.10.10.10">
    <property type="entry name" value="HIV Type 1 Reverse Transcriptase, subunit A, domain 1"/>
    <property type="match status" value="1"/>
</dbReference>
<feature type="domain" description="Integrase catalytic" evidence="2">
    <location>
        <begin position="489"/>
        <end position="613"/>
    </location>
</feature>
<protein>
    <submittedName>
        <fullName evidence="3">Retrotransposon ty3-gypsy subclass</fullName>
    </submittedName>
</protein>
<reference evidence="3 4" key="1">
    <citation type="journal article" date="2017" name="Int. J. Parasitol.">
        <title>The genome of the protozoan parasite Cystoisospora suis and a reverse vaccinology approach to identify vaccine candidates.</title>
        <authorList>
            <person name="Palmieri N."/>
            <person name="Shrestha A."/>
            <person name="Ruttkowski B."/>
            <person name="Beck T."/>
            <person name="Vogl C."/>
            <person name="Tomley F."/>
            <person name="Blake D.P."/>
            <person name="Joachim A."/>
        </authorList>
    </citation>
    <scope>NUCLEOTIDE SEQUENCE [LARGE SCALE GENOMIC DNA]</scope>
    <source>
        <strain evidence="3 4">Wien I</strain>
    </source>
</reference>
<dbReference type="Pfam" id="PF17919">
    <property type="entry name" value="RT_RNaseH_2"/>
    <property type="match status" value="1"/>
</dbReference>
<dbReference type="InterPro" id="IPR000477">
    <property type="entry name" value="RT_dom"/>
</dbReference>
<organism evidence="3 4">
    <name type="scientific">Cystoisospora suis</name>
    <dbReference type="NCBI Taxonomy" id="483139"/>
    <lineage>
        <taxon>Eukaryota</taxon>
        <taxon>Sar</taxon>
        <taxon>Alveolata</taxon>
        <taxon>Apicomplexa</taxon>
        <taxon>Conoidasida</taxon>
        <taxon>Coccidia</taxon>
        <taxon>Eucoccidiorida</taxon>
        <taxon>Eimeriorina</taxon>
        <taxon>Sarcocystidae</taxon>
        <taxon>Cystoisospora</taxon>
    </lineage>
</organism>
<dbReference type="GO" id="GO:0003824">
    <property type="term" value="F:catalytic activity"/>
    <property type="evidence" value="ECO:0007669"/>
    <property type="project" value="UniProtKB-KW"/>
</dbReference>
<dbReference type="Pfam" id="PF00665">
    <property type="entry name" value="rve"/>
    <property type="match status" value="1"/>
</dbReference>
<dbReference type="InterPro" id="IPR043128">
    <property type="entry name" value="Rev_trsase/Diguanyl_cyclase"/>
</dbReference>
<dbReference type="InterPro" id="IPR041588">
    <property type="entry name" value="Integrase_H2C2"/>
</dbReference>
<dbReference type="CDD" id="cd09274">
    <property type="entry name" value="RNase_HI_RT_Ty3"/>
    <property type="match status" value="1"/>
</dbReference>
<dbReference type="Proteomes" id="UP000221165">
    <property type="component" value="Unassembled WGS sequence"/>
</dbReference>
<dbReference type="Gene3D" id="1.10.340.70">
    <property type="match status" value="1"/>
</dbReference>
<dbReference type="VEuPathDB" id="ToxoDB:CSUI_005618"/>
<dbReference type="GO" id="GO:0003676">
    <property type="term" value="F:nucleic acid binding"/>
    <property type="evidence" value="ECO:0007669"/>
    <property type="project" value="InterPro"/>
</dbReference>
<dbReference type="EMBL" id="MIGC01002721">
    <property type="protein sequence ID" value="PHJ20548.1"/>
    <property type="molecule type" value="Genomic_DNA"/>
</dbReference>
<comment type="caution">
    <text evidence="3">The sequence shown here is derived from an EMBL/GenBank/DDBJ whole genome shotgun (WGS) entry which is preliminary data.</text>
</comment>
<evidence type="ECO:0000313" key="4">
    <source>
        <dbReference type="Proteomes" id="UP000221165"/>
    </source>
</evidence>